<evidence type="ECO:0000313" key="3">
    <source>
        <dbReference type="Proteomes" id="UP000285378"/>
    </source>
</evidence>
<proteinExistence type="predicted"/>
<evidence type="ECO:0000256" key="1">
    <source>
        <dbReference type="SAM" id="MobiDB-lite"/>
    </source>
</evidence>
<comment type="caution">
    <text evidence="2">The sequence shown here is derived from an EMBL/GenBank/DDBJ whole genome shotgun (WGS) entry which is preliminary data.</text>
</comment>
<feature type="region of interest" description="Disordered" evidence="1">
    <location>
        <begin position="30"/>
        <end position="55"/>
    </location>
</feature>
<reference evidence="2 3" key="1">
    <citation type="submission" date="2016-10" db="EMBL/GenBank/DDBJ databases">
        <title>Comparative genome analysis of multiple Pseudomonas spp. focuses on biocontrol and plant growth promoting traits.</title>
        <authorList>
            <person name="Tao X.-Y."/>
            <person name="Taylor C.G."/>
        </authorList>
    </citation>
    <scope>NUCLEOTIDE SEQUENCE [LARGE SCALE GENOMIC DNA]</scope>
    <source>
        <strain evidence="2 3">28B5</strain>
    </source>
</reference>
<gene>
    <name evidence="2" type="ORF">BK670_02190</name>
</gene>
<organism evidence="2 3">
    <name type="scientific">Pseudomonas fluorescens</name>
    <dbReference type="NCBI Taxonomy" id="294"/>
    <lineage>
        <taxon>Bacteria</taxon>
        <taxon>Pseudomonadati</taxon>
        <taxon>Pseudomonadota</taxon>
        <taxon>Gammaproteobacteria</taxon>
        <taxon>Pseudomonadales</taxon>
        <taxon>Pseudomonadaceae</taxon>
        <taxon>Pseudomonas</taxon>
    </lineage>
</organism>
<dbReference type="AlphaFoldDB" id="A0A423MNU5"/>
<protein>
    <submittedName>
        <fullName evidence="2">Uncharacterized protein</fullName>
    </submittedName>
</protein>
<dbReference type="Proteomes" id="UP000285378">
    <property type="component" value="Unassembled WGS sequence"/>
</dbReference>
<sequence>MLRDDESSCTETAGAGDDACVSMCSAALPGAPGDRGSDVENPKSTRGGASGDGVCPSDARVGRGFALAVTEPLEGGFNGMFFILEGLKALWPLL</sequence>
<accession>A0A423MNU5</accession>
<name>A0A423MNU5_PSEFL</name>
<dbReference type="EMBL" id="MOBX01000002">
    <property type="protein sequence ID" value="RON86408.1"/>
    <property type="molecule type" value="Genomic_DNA"/>
</dbReference>
<evidence type="ECO:0000313" key="2">
    <source>
        <dbReference type="EMBL" id="RON86408.1"/>
    </source>
</evidence>